<dbReference type="EMBL" id="MU003704">
    <property type="protein sequence ID" value="KAF2807801.1"/>
    <property type="molecule type" value="Genomic_DNA"/>
</dbReference>
<gene>
    <name evidence="3 5" type="ORF">BDZ99DRAFT_535480</name>
</gene>
<reference evidence="5" key="2">
    <citation type="submission" date="2020-04" db="EMBL/GenBank/DDBJ databases">
        <authorList>
            <consortium name="NCBI Genome Project"/>
        </authorList>
    </citation>
    <scope>NUCLEOTIDE SEQUENCE</scope>
    <source>
        <strain evidence="5">CBS 304.34</strain>
    </source>
</reference>
<reference evidence="3 5" key="1">
    <citation type="journal article" date="2020" name="Stud. Mycol.">
        <title>101 Dothideomycetes genomes: a test case for predicting lifestyles and emergence of pathogens.</title>
        <authorList>
            <person name="Haridas S."/>
            <person name="Albert R."/>
            <person name="Binder M."/>
            <person name="Bloem J."/>
            <person name="Labutti K."/>
            <person name="Salamov A."/>
            <person name="Andreopoulos B."/>
            <person name="Baker S."/>
            <person name="Barry K."/>
            <person name="Bills G."/>
            <person name="Bluhm B."/>
            <person name="Cannon C."/>
            <person name="Castanera R."/>
            <person name="Culley D."/>
            <person name="Daum C."/>
            <person name="Ezra D."/>
            <person name="Gonzalez J."/>
            <person name="Henrissat B."/>
            <person name="Kuo A."/>
            <person name="Liang C."/>
            <person name="Lipzen A."/>
            <person name="Lutzoni F."/>
            <person name="Magnuson J."/>
            <person name="Mondo S."/>
            <person name="Nolan M."/>
            <person name="Ohm R."/>
            <person name="Pangilinan J."/>
            <person name="Park H.-J."/>
            <person name="Ramirez L."/>
            <person name="Alfaro M."/>
            <person name="Sun H."/>
            <person name="Tritt A."/>
            <person name="Yoshinaga Y."/>
            <person name="Zwiers L.-H."/>
            <person name="Turgeon B."/>
            <person name="Goodwin S."/>
            <person name="Spatafora J."/>
            <person name="Crous P."/>
            <person name="Grigoriev I."/>
        </authorList>
    </citation>
    <scope>NUCLEOTIDE SEQUENCE</scope>
    <source>
        <strain evidence="3 5">CBS 304.34</strain>
    </source>
</reference>
<protein>
    <submittedName>
        <fullName evidence="3 5">Uncharacterized protein</fullName>
    </submittedName>
</protein>
<feature type="compositionally biased region" description="Basic and acidic residues" evidence="2">
    <location>
        <begin position="253"/>
        <end position="262"/>
    </location>
</feature>
<dbReference type="RefSeq" id="XP_033574765.1">
    <property type="nucleotide sequence ID" value="XM_033726561.1"/>
</dbReference>
<reference evidence="5" key="3">
    <citation type="submission" date="2025-04" db="UniProtKB">
        <authorList>
            <consortium name="RefSeq"/>
        </authorList>
    </citation>
    <scope>IDENTIFICATION</scope>
    <source>
        <strain evidence="5">CBS 304.34</strain>
    </source>
</reference>
<sequence>MSTRTFLSPTDLEELKRQAQDKASEEDSPLSENTTSPKERPWYRQIIKKDKDTNWQKEYKKLLTDAERLNDHLVEMQKTMREKAAALHRGGQSAFNDAIRNFDKPLDMVRALLREFDAALEGGSKSENNYRVERRKVSEMTDQLVAKDREWEYKWRIHMTELERKQVMDSQQHAMQSRKIQELTTNLHNCNLLKEKTENEKAALQSQVNGHSSDIKQREMAHRERLSKAEQDLREEKITHASEIKEIEEDNEDKLNRKQEEHETQLRVLRKTLSDQQKSQKSRIDIMKTDFDEEIQQLKQGHGEEIDQLRQTILTMDQGHKAELEACEKRHNQELLRLKREFKQILSQKQAAQVATEKSLREEIAQYSGALLTRDKNDFNMMDSDVFEPLTDSDIEAKFADLVQDVDTLSRLNWKPEPKGWTNQDLRSLAENERILKKQILQDSIWSVLHKFVFCSPFRVFGDQGQLLESQWNKECGAGMSLALALLTNYFQVLMIADKQLANSHYVWPTPQMETERWRYITIRECKAALRQKLPSQFDPRAKLKKDFQASIERLRKEIVSALEDLVVLDKSNLQILDKMAMRAAKTWLDFELQRCRVMVLVQGSYLSDVEAKVQKTREDGLALVMVPKLMRFGNSKGEGLDTGETIAGRGGEVVRIGRERKK</sequence>
<evidence type="ECO:0000313" key="3">
    <source>
        <dbReference type="EMBL" id="KAF2807801.1"/>
    </source>
</evidence>
<evidence type="ECO:0000313" key="5">
    <source>
        <dbReference type="RefSeq" id="XP_033574765.1"/>
    </source>
</evidence>
<dbReference type="OrthoDB" id="3944932at2759"/>
<accession>A0A6A6YG68</accession>
<dbReference type="GeneID" id="54467454"/>
<feature type="region of interest" description="Disordered" evidence="2">
    <location>
        <begin position="206"/>
        <end position="262"/>
    </location>
</feature>
<evidence type="ECO:0000313" key="4">
    <source>
        <dbReference type="Proteomes" id="UP000504636"/>
    </source>
</evidence>
<proteinExistence type="predicted"/>
<keyword evidence="4" id="KW-1185">Reference proteome</keyword>
<dbReference type="Proteomes" id="UP000504636">
    <property type="component" value="Unplaced"/>
</dbReference>
<dbReference type="AlphaFoldDB" id="A0A6A6YG68"/>
<feature type="compositionally biased region" description="Basic and acidic residues" evidence="2">
    <location>
        <begin position="13"/>
        <end position="25"/>
    </location>
</feature>
<evidence type="ECO:0000256" key="2">
    <source>
        <dbReference type="SAM" id="MobiDB-lite"/>
    </source>
</evidence>
<organism evidence="3">
    <name type="scientific">Mytilinidion resinicola</name>
    <dbReference type="NCBI Taxonomy" id="574789"/>
    <lineage>
        <taxon>Eukaryota</taxon>
        <taxon>Fungi</taxon>
        <taxon>Dikarya</taxon>
        <taxon>Ascomycota</taxon>
        <taxon>Pezizomycotina</taxon>
        <taxon>Dothideomycetes</taxon>
        <taxon>Pleosporomycetidae</taxon>
        <taxon>Mytilinidiales</taxon>
        <taxon>Mytilinidiaceae</taxon>
        <taxon>Mytilinidion</taxon>
    </lineage>
</organism>
<keyword evidence="1" id="KW-0175">Coiled coil</keyword>
<name>A0A6A6YG68_9PEZI</name>
<feature type="compositionally biased region" description="Basic and acidic residues" evidence="2">
    <location>
        <begin position="213"/>
        <end position="245"/>
    </location>
</feature>
<feature type="coiled-coil region" evidence="1">
    <location>
        <begin position="545"/>
        <end position="572"/>
    </location>
</feature>
<evidence type="ECO:0000256" key="1">
    <source>
        <dbReference type="SAM" id="Coils"/>
    </source>
</evidence>
<feature type="region of interest" description="Disordered" evidence="2">
    <location>
        <begin position="1"/>
        <end position="44"/>
    </location>
</feature>